<sequence length="175" mass="19150">MIIERLNRPATAAVDLPAAKLRGRIDFGDDDADLEVMGGAVTREAEDYAQIALLTQTIRVCMSAWPRASIFHLPITPLLDWSSVSVTAGGEAFEDFAVMTGRRPALRLTGPRPAGEIIIDYLAGFGDQPEDIPDDLRHALLDQVAAYYDARGSTDRNALSPHFVRIVGRYRGVRA</sequence>
<dbReference type="InterPro" id="IPR011738">
    <property type="entry name" value="Phage_CHP"/>
</dbReference>
<organism evidence="1 2">
    <name type="scientific">Paracoccus siganidrum</name>
    <dbReference type="NCBI Taxonomy" id="1276757"/>
    <lineage>
        <taxon>Bacteria</taxon>
        <taxon>Pseudomonadati</taxon>
        <taxon>Pseudomonadota</taxon>
        <taxon>Alphaproteobacteria</taxon>
        <taxon>Rhodobacterales</taxon>
        <taxon>Paracoccaceae</taxon>
        <taxon>Paracoccus</taxon>
    </lineage>
</organism>
<comment type="caution">
    <text evidence="1">The sequence shown here is derived from an EMBL/GenBank/DDBJ whole genome shotgun (WGS) entry which is preliminary data.</text>
</comment>
<keyword evidence="2" id="KW-1185">Reference proteome</keyword>
<evidence type="ECO:0008006" key="3">
    <source>
        <dbReference type="Google" id="ProtNLM"/>
    </source>
</evidence>
<dbReference type="AlphaFoldDB" id="A0A419A8R6"/>
<accession>A0A419A8R6</accession>
<proteinExistence type="predicted"/>
<dbReference type="RefSeq" id="WP_119897420.1">
    <property type="nucleotide sequence ID" value="NZ_QNRC01000008.1"/>
</dbReference>
<name>A0A419A8R6_9RHOB</name>
<dbReference type="Gene3D" id="1.10.3230.30">
    <property type="entry name" value="Phage gp6-like head-tail connector protein"/>
    <property type="match status" value="1"/>
</dbReference>
<reference evidence="2" key="1">
    <citation type="submission" date="2018-09" db="EMBL/GenBank/DDBJ databases">
        <title>Paracoccus onubensis nov. sp. a moderate halophilic bacterium isolated from Gruta de las Maravillas (Aracena, Spain).</title>
        <authorList>
            <person name="Jurado V."/>
            <person name="Gutierrez-Patricio S."/>
            <person name="Gonzalez-Pimentel J.L."/>
            <person name="Miller A.Z."/>
            <person name="Laiz L."/>
            <person name="Saiz-Jimenez C."/>
        </authorList>
    </citation>
    <scope>NUCLEOTIDE SEQUENCE [LARGE SCALE GENOMIC DNA]</scope>
    <source>
        <strain evidence="2">DSM 26381</strain>
    </source>
</reference>
<gene>
    <name evidence="1" type="ORF">D3P05_06805</name>
</gene>
<dbReference type="NCBIfam" id="TIGR02215">
    <property type="entry name" value="phage_chp_gp8"/>
    <property type="match status" value="1"/>
</dbReference>
<dbReference type="Proteomes" id="UP000283587">
    <property type="component" value="Unassembled WGS sequence"/>
</dbReference>
<dbReference type="OrthoDB" id="7728228at2"/>
<evidence type="ECO:0000313" key="1">
    <source>
        <dbReference type="EMBL" id="RJL18656.1"/>
    </source>
</evidence>
<dbReference type="EMBL" id="QZEW01000022">
    <property type="protein sequence ID" value="RJL18656.1"/>
    <property type="molecule type" value="Genomic_DNA"/>
</dbReference>
<protein>
    <recommendedName>
        <fullName evidence="3">Phage gp6-like head-tail connector protein</fullName>
    </recommendedName>
</protein>
<evidence type="ECO:0000313" key="2">
    <source>
        <dbReference type="Proteomes" id="UP000283587"/>
    </source>
</evidence>